<dbReference type="AlphaFoldDB" id="A0A9Q0BS65"/>
<dbReference type="Proteomes" id="UP001059596">
    <property type="component" value="Unassembled WGS sequence"/>
</dbReference>
<dbReference type="EMBL" id="JAMKOV010000003">
    <property type="protein sequence ID" value="KAI8041839.1"/>
    <property type="molecule type" value="Genomic_DNA"/>
</dbReference>
<sequence length="82" mass="9508">MQNNGRAKRFGVKAFRQWFMVIALQIAAEWDEGREIYGHRPTPEYPKPPRPKRKHVLRAKSREPDLLSYSTRSGLSAPLDSD</sequence>
<feature type="region of interest" description="Disordered" evidence="1">
    <location>
        <begin position="37"/>
        <end position="63"/>
    </location>
</feature>
<gene>
    <name evidence="2" type="ORF">M5D96_006108</name>
</gene>
<evidence type="ECO:0000256" key="1">
    <source>
        <dbReference type="SAM" id="MobiDB-lite"/>
    </source>
</evidence>
<name>A0A9Q0BS65_9MUSC</name>
<feature type="compositionally biased region" description="Basic residues" evidence="1">
    <location>
        <begin position="49"/>
        <end position="59"/>
    </location>
</feature>
<reference evidence="2" key="1">
    <citation type="journal article" date="2023" name="Genome Biol. Evol.">
        <title>Long-read-based Genome Assembly of Drosophila gunungcola Reveals Fewer Chemosensory Genes in Flower-breeding Species.</title>
        <authorList>
            <person name="Negi A."/>
            <person name="Liao B.Y."/>
            <person name="Yeh S.D."/>
        </authorList>
    </citation>
    <scope>NUCLEOTIDE SEQUENCE</scope>
    <source>
        <strain evidence="2">Sukarami</strain>
    </source>
</reference>
<keyword evidence="3" id="KW-1185">Reference proteome</keyword>
<proteinExistence type="predicted"/>
<comment type="caution">
    <text evidence="2">The sequence shown here is derived from an EMBL/GenBank/DDBJ whole genome shotgun (WGS) entry which is preliminary data.</text>
</comment>
<organism evidence="2 3">
    <name type="scientific">Drosophila gunungcola</name>
    <name type="common">fruit fly</name>
    <dbReference type="NCBI Taxonomy" id="103775"/>
    <lineage>
        <taxon>Eukaryota</taxon>
        <taxon>Metazoa</taxon>
        <taxon>Ecdysozoa</taxon>
        <taxon>Arthropoda</taxon>
        <taxon>Hexapoda</taxon>
        <taxon>Insecta</taxon>
        <taxon>Pterygota</taxon>
        <taxon>Neoptera</taxon>
        <taxon>Endopterygota</taxon>
        <taxon>Diptera</taxon>
        <taxon>Brachycera</taxon>
        <taxon>Muscomorpha</taxon>
        <taxon>Ephydroidea</taxon>
        <taxon>Drosophilidae</taxon>
        <taxon>Drosophila</taxon>
        <taxon>Sophophora</taxon>
    </lineage>
</organism>
<protein>
    <submittedName>
        <fullName evidence="2">Uncharacterized protein</fullName>
    </submittedName>
</protein>
<evidence type="ECO:0000313" key="3">
    <source>
        <dbReference type="Proteomes" id="UP001059596"/>
    </source>
</evidence>
<evidence type="ECO:0000313" key="2">
    <source>
        <dbReference type="EMBL" id="KAI8041839.1"/>
    </source>
</evidence>
<accession>A0A9Q0BS65</accession>